<reference evidence="2" key="1">
    <citation type="submission" date="2019-07" db="EMBL/GenBank/DDBJ databases">
        <title>Annotation for the trematode Paragonimus miyazaki's.</title>
        <authorList>
            <person name="Choi Y.-J."/>
        </authorList>
    </citation>
    <scope>NUCLEOTIDE SEQUENCE</scope>
    <source>
        <strain evidence="2">Japan</strain>
    </source>
</reference>
<dbReference type="EMBL" id="JTDE01000575">
    <property type="protein sequence ID" value="KAF7260884.1"/>
    <property type="molecule type" value="Genomic_DNA"/>
</dbReference>
<comment type="caution">
    <text evidence="2">The sequence shown here is derived from an EMBL/GenBank/DDBJ whole genome shotgun (WGS) entry which is preliminary data.</text>
</comment>
<dbReference type="Proteomes" id="UP000822476">
    <property type="component" value="Unassembled WGS sequence"/>
</dbReference>
<protein>
    <submittedName>
        <fullName evidence="2">Uncharacterized protein</fullName>
    </submittedName>
</protein>
<keyword evidence="3" id="KW-1185">Reference proteome</keyword>
<evidence type="ECO:0000313" key="2">
    <source>
        <dbReference type="EMBL" id="KAF7260884.1"/>
    </source>
</evidence>
<evidence type="ECO:0000256" key="1">
    <source>
        <dbReference type="SAM" id="MobiDB-lite"/>
    </source>
</evidence>
<feature type="region of interest" description="Disordered" evidence="1">
    <location>
        <begin position="1"/>
        <end position="27"/>
    </location>
</feature>
<proteinExistence type="predicted"/>
<accession>A0A8S9Z274</accession>
<gene>
    <name evidence="2" type="ORF">EG68_01868</name>
</gene>
<dbReference type="AlphaFoldDB" id="A0A8S9Z274"/>
<evidence type="ECO:0000313" key="3">
    <source>
        <dbReference type="Proteomes" id="UP000822476"/>
    </source>
</evidence>
<sequence>MSNTNDLSPPNVKNMRTQPLAVDDRGEFRPSLRRSPVFHPSDYFECWEFPVTIYLTSVPEKSLRLYILSFLGEEAVRMFRTTGISTSQLRSAAPVVRKTGTPGSLPEAAFQSPPEESVDSFLRDR</sequence>
<name>A0A8S9Z274_9TREM</name>
<organism evidence="2 3">
    <name type="scientific">Paragonimus skrjabini miyazakii</name>
    <dbReference type="NCBI Taxonomy" id="59628"/>
    <lineage>
        <taxon>Eukaryota</taxon>
        <taxon>Metazoa</taxon>
        <taxon>Spiralia</taxon>
        <taxon>Lophotrochozoa</taxon>
        <taxon>Platyhelminthes</taxon>
        <taxon>Trematoda</taxon>
        <taxon>Digenea</taxon>
        <taxon>Plagiorchiida</taxon>
        <taxon>Troglotremata</taxon>
        <taxon>Troglotrematidae</taxon>
        <taxon>Paragonimus</taxon>
    </lineage>
</organism>
<feature type="region of interest" description="Disordered" evidence="1">
    <location>
        <begin position="95"/>
        <end position="125"/>
    </location>
</feature>